<dbReference type="PANTHER" id="PTHR30221">
    <property type="entry name" value="SMALL-CONDUCTANCE MECHANOSENSITIVE CHANNEL"/>
    <property type="match status" value="1"/>
</dbReference>
<dbReference type="Gene3D" id="2.30.30.60">
    <property type="match status" value="1"/>
</dbReference>
<evidence type="ECO:0000256" key="6">
    <source>
        <dbReference type="ARBA" id="ARBA00023136"/>
    </source>
</evidence>
<keyword evidence="3" id="KW-1003">Cell membrane</keyword>
<feature type="transmembrane region" description="Helical" evidence="7">
    <location>
        <begin position="27"/>
        <end position="48"/>
    </location>
</feature>
<dbReference type="Pfam" id="PF21082">
    <property type="entry name" value="MS_channel_3rd"/>
    <property type="match status" value="1"/>
</dbReference>
<evidence type="ECO:0000313" key="11">
    <source>
        <dbReference type="Proteomes" id="UP000664417"/>
    </source>
</evidence>
<feature type="domain" description="Mechanosensitive ion channel MscS" evidence="8">
    <location>
        <begin position="111"/>
        <end position="177"/>
    </location>
</feature>
<dbReference type="AlphaFoldDB" id="A0A8J7QAM0"/>
<dbReference type="SUPFAM" id="SSF82861">
    <property type="entry name" value="Mechanosensitive channel protein MscS (YggB), transmembrane region"/>
    <property type="match status" value="1"/>
</dbReference>
<evidence type="ECO:0000256" key="7">
    <source>
        <dbReference type="SAM" id="Phobius"/>
    </source>
</evidence>
<dbReference type="Gene3D" id="1.10.287.1260">
    <property type="match status" value="1"/>
</dbReference>
<dbReference type="Gene3D" id="3.30.70.100">
    <property type="match status" value="1"/>
</dbReference>
<dbReference type="Proteomes" id="UP000664417">
    <property type="component" value="Unassembled WGS sequence"/>
</dbReference>
<feature type="domain" description="Mechanosensitive ion channel MscS C-terminal" evidence="9">
    <location>
        <begin position="184"/>
        <end position="270"/>
    </location>
</feature>
<dbReference type="SUPFAM" id="SSF50182">
    <property type="entry name" value="Sm-like ribonucleoproteins"/>
    <property type="match status" value="1"/>
</dbReference>
<dbReference type="Pfam" id="PF00924">
    <property type="entry name" value="MS_channel_2nd"/>
    <property type="match status" value="1"/>
</dbReference>
<feature type="transmembrane region" description="Helical" evidence="7">
    <location>
        <begin position="94"/>
        <end position="122"/>
    </location>
</feature>
<accession>A0A8J7QAM0</accession>
<evidence type="ECO:0000256" key="2">
    <source>
        <dbReference type="ARBA" id="ARBA00008017"/>
    </source>
</evidence>
<evidence type="ECO:0000313" key="10">
    <source>
        <dbReference type="EMBL" id="MBO1320922.1"/>
    </source>
</evidence>
<comment type="caution">
    <text evidence="10">The sequence shown here is derived from an EMBL/GenBank/DDBJ whole genome shotgun (WGS) entry which is preliminary data.</text>
</comment>
<dbReference type="GO" id="GO:0005886">
    <property type="term" value="C:plasma membrane"/>
    <property type="evidence" value="ECO:0007669"/>
    <property type="project" value="UniProtKB-SubCell"/>
</dbReference>
<evidence type="ECO:0000256" key="4">
    <source>
        <dbReference type="ARBA" id="ARBA00022692"/>
    </source>
</evidence>
<feature type="transmembrane region" description="Helical" evidence="7">
    <location>
        <begin position="68"/>
        <end position="88"/>
    </location>
</feature>
<evidence type="ECO:0000256" key="1">
    <source>
        <dbReference type="ARBA" id="ARBA00004651"/>
    </source>
</evidence>
<dbReference type="PANTHER" id="PTHR30221:SF1">
    <property type="entry name" value="SMALL-CONDUCTANCE MECHANOSENSITIVE CHANNEL"/>
    <property type="match status" value="1"/>
</dbReference>
<reference evidence="10" key="1">
    <citation type="submission" date="2021-03" db="EMBL/GenBank/DDBJ databases">
        <authorList>
            <person name="Wang G."/>
        </authorList>
    </citation>
    <scope>NUCLEOTIDE SEQUENCE</scope>
    <source>
        <strain evidence="10">KCTC 12899</strain>
    </source>
</reference>
<dbReference type="SUPFAM" id="SSF82689">
    <property type="entry name" value="Mechanosensitive channel protein MscS (YggB), C-terminal domain"/>
    <property type="match status" value="1"/>
</dbReference>
<comment type="subcellular location">
    <subcellularLocation>
        <location evidence="1">Cell membrane</location>
        <topology evidence="1">Multi-pass membrane protein</topology>
    </subcellularLocation>
</comment>
<dbReference type="InterPro" id="IPR045275">
    <property type="entry name" value="MscS_archaea/bacteria_type"/>
</dbReference>
<comment type="similarity">
    <text evidence="2">Belongs to the MscS (TC 1.A.23) family.</text>
</comment>
<keyword evidence="5 7" id="KW-1133">Transmembrane helix</keyword>
<dbReference type="InterPro" id="IPR010920">
    <property type="entry name" value="LSM_dom_sf"/>
</dbReference>
<dbReference type="GO" id="GO:0008381">
    <property type="term" value="F:mechanosensitive monoatomic ion channel activity"/>
    <property type="evidence" value="ECO:0007669"/>
    <property type="project" value="InterPro"/>
</dbReference>
<name>A0A8J7QAM0_9BACT</name>
<evidence type="ECO:0000256" key="3">
    <source>
        <dbReference type="ARBA" id="ARBA00022475"/>
    </source>
</evidence>
<organism evidence="10 11">
    <name type="scientific">Acanthopleuribacter pedis</name>
    <dbReference type="NCBI Taxonomy" id="442870"/>
    <lineage>
        <taxon>Bacteria</taxon>
        <taxon>Pseudomonadati</taxon>
        <taxon>Acidobacteriota</taxon>
        <taxon>Holophagae</taxon>
        <taxon>Acanthopleuribacterales</taxon>
        <taxon>Acanthopleuribacteraceae</taxon>
        <taxon>Acanthopleuribacter</taxon>
    </lineage>
</organism>
<dbReference type="EMBL" id="JAFREP010000020">
    <property type="protein sequence ID" value="MBO1320922.1"/>
    <property type="molecule type" value="Genomic_DNA"/>
</dbReference>
<protein>
    <submittedName>
        <fullName evidence="10">Mechanosensitive ion channel family protein</fullName>
    </submittedName>
</protein>
<dbReference type="InterPro" id="IPR049278">
    <property type="entry name" value="MS_channel_C"/>
</dbReference>
<evidence type="ECO:0000256" key="5">
    <source>
        <dbReference type="ARBA" id="ARBA00022989"/>
    </source>
</evidence>
<dbReference type="InterPro" id="IPR011014">
    <property type="entry name" value="MscS_channel_TM-2"/>
</dbReference>
<dbReference type="RefSeq" id="WP_207860897.1">
    <property type="nucleotide sequence ID" value="NZ_JAFREP010000020.1"/>
</dbReference>
<dbReference type="InterPro" id="IPR006685">
    <property type="entry name" value="MscS_channel_2nd"/>
</dbReference>
<sequence length="301" mass="32779">MFTSAIEALNSKFSQWLDTAVAHFPNFMVAVLILMMFFLVAKGVALVVKRVTQPFNHNQTIVDLLVKLAQIVFICVGLFVAMGVLGLQKAVTSLLAGAGLVGLALGLAFQDLVTNLIAGIFLGIRQPFRQGDVVETGGLLGTVKKLSLRNTLLEDFNGRICILPNNEVFQKPLINYSLNGIRRVDIPVGIAYDSDLRQASNLAVEAVSALDFIDEGLGAPEGVFTQFNDSSIDMEVRFWIQFPGPVSFPEAKSQGIIAIRKAFAEAGIEIPFPIRTLTLEEGADALPINLFDQKRENRKSA</sequence>
<evidence type="ECO:0000259" key="8">
    <source>
        <dbReference type="Pfam" id="PF00924"/>
    </source>
</evidence>
<dbReference type="InterPro" id="IPR011066">
    <property type="entry name" value="MscS_channel_C_sf"/>
</dbReference>
<evidence type="ECO:0000259" key="9">
    <source>
        <dbReference type="Pfam" id="PF21082"/>
    </source>
</evidence>
<keyword evidence="11" id="KW-1185">Reference proteome</keyword>
<proteinExistence type="inferred from homology"/>
<keyword evidence="4 7" id="KW-0812">Transmembrane</keyword>
<dbReference type="InterPro" id="IPR023408">
    <property type="entry name" value="MscS_beta-dom_sf"/>
</dbReference>
<keyword evidence="6 7" id="KW-0472">Membrane</keyword>
<gene>
    <name evidence="10" type="ORF">J3U88_20760</name>
</gene>